<name>A0A7C8VFH1_ORBOL</name>
<sequence>MRVHTVLSSNSELDCIMHLVVEVVVEMRKKKKLAPIGSTAVGLAADKPVQIDPFDIVPWQTAAIRPKTPVMVGFSNLNFLSLPLSFSCAPAGSRIMTSTWPRL</sequence>
<comment type="caution">
    <text evidence="1">The sequence shown here is derived from an EMBL/GenBank/DDBJ whole genome shotgun (WGS) entry which is preliminary data.</text>
</comment>
<protein>
    <submittedName>
        <fullName evidence="1">Uncharacterized protein</fullName>
    </submittedName>
</protein>
<dbReference type="Proteomes" id="UP000474640">
    <property type="component" value="Unassembled WGS sequence"/>
</dbReference>
<dbReference type="AlphaFoldDB" id="A0A7C8VFH1"/>
<proteinExistence type="predicted"/>
<gene>
    <name evidence="1" type="ORF">TWF970_005942</name>
</gene>
<organism evidence="1 2">
    <name type="scientific">Orbilia oligospora</name>
    <name type="common">Nematode-trapping fungus</name>
    <name type="synonym">Arthrobotrys oligospora</name>
    <dbReference type="NCBI Taxonomy" id="2813651"/>
    <lineage>
        <taxon>Eukaryota</taxon>
        <taxon>Fungi</taxon>
        <taxon>Dikarya</taxon>
        <taxon>Ascomycota</taxon>
        <taxon>Pezizomycotina</taxon>
        <taxon>Orbiliomycetes</taxon>
        <taxon>Orbiliales</taxon>
        <taxon>Orbiliaceae</taxon>
        <taxon>Orbilia</taxon>
    </lineage>
</organism>
<dbReference type="OrthoDB" id="428974at2759"/>
<evidence type="ECO:0000313" key="1">
    <source>
        <dbReference type="EMBL" id="KAF3277079.1"/>
    </source>
</evidence>
<evidence type="ECO:0000313" key="2">
    <source>
        <dbReference type="Proteomes" id="UP000474640"/>
    </source>
</evidence>
<dbReference type="EMBL" id="JAABOJ010000030">
    <property type="protein sequence ID" value="KAF3277079.1"/>
    <property type="molecule type" value="Genomic_DNA"/>
</dbReference>
<reference evidence="1 2" key="1">
    <citation type="submission" date="2020-01" db="EMBL/GenBank/DDBJ databases">
        <authorList>
            <person name="Palmer J.M."/>
        </authorList>
    </citation>
    <scope>NUCLEOTIDE SEQUENCE [LARGE SCALE GENOMIC DNA]</scope>
    <source>
        <strain evidence="1 2">TWF970</strain>
    </source>
</reference>
<accession>A0A7C8VFH1</accession>